<dbReference type="PANTHER" id="PTHR24296">
    <property type="entry name" value="CYTOCHROME P450"/>
    <property type="match status" value="1"/>
</dbReference>
<evidence type="ECO:0000256" key="5">
    <source>
        <dbReference type="ARBA" id="ARBA00023004"/>
    </source>
</evidence>
<evidence type="ECO:0000256" key="1">
    <source>
        <dbReference type="ARBA" id="ARBA00001971"/>
    </source>
</evidence>
<comment type="caution">
    <text evidence="6">The sequence shown here is derived from an EMBL/GenBank/DDBJ whole genome shotgun (WGS) entry which is preliminary data.</text>
</comment>
<dbReference type="SUPFAM" id="SSF48264">
    <property type="entry name" value="Cytochrome P450"/>
    <property type="match status" value="1"/>
</dbReference>
<evidence type="ECO:0000313" key="7">
    <source>
        <dbReference type="Proteomes" id="UP001642360"/>
    </source>
</evidence>
<keyword evidence="4" id="KW-0560">Oxidoreductase</keyword>
<dbReference type="InterPro" id="IPR036396">
    <property type="entry name" value="Cyt_P450_sf"/>
</dbReference>
<dbReference type="GO" id="GO:0046872">
    <property type="term" value="F:metal ion binding"/>
    <property type="evidence" value="ECO:0007669"/>
    <property type="project" value="UniProtKB-KW"/>
</dbReference>
<dbReference type="Proteomes" id="UP001642360">
    <property type="component" value="Unassembled WGS sequence"/>
</dbReference>
<evidence type="ECO:0000313" key="6">
    <source>
        <dbReference type="EMBL" id="CAK9146443.1"/>
    </source>
</evidence>
<evidence type="ECO:0000256" key="4">
    <source>
        <dbReference type="ARBA" id="ARBA00023002"/>
    </source>
</evidence>
<comment type="similarity">
    <text evidence="2">Belongs to the cytochrome P450 family.</text>
</comment>
<evidence type="ECO:0000256" key="3">
    <source>
        <dbReference type="ARBA" id="ARBA00022723"/>
    </source>
</evidence>
<dbReference type="AlphaFoldDB" id="A0ABC8RUS4"/>
<dbReference type="Gene3D" id="1.10.630.10">
    <property type="entry name" value="Cytochrome P450"/>
    <property type="match status" value="1"/>
</dbReference>
<dbReference type="GO" id="GO:0016491">
    <property type="term" value="F:oxidoreductase activity"/>
    <property type="evidence" value="ECO:0007669"/>
    <property type="project" value="UniProtKB-KW"/>
</dbReference>
<evidence type="ECO:0008006" key="8">
    <source>
        <dbReference type="Google" id="ProtNLM"/>
    </source>
</evidence>
<reference evidence="6 7" key="1">
    <citation type="submission" date="2024-02" db="EMBL/GenBank/DDBJ databases">
        <authorList>
            <person name="Vignale AGUSTIN F."/>
            <person name="Sosa J E."/>
            <person name="Modenutti C."/>
        </authorList>
    </citation>
    <scope>NUCLEOTIDE SEQUENCE [LARGE SCALE GENOMIC DNA]</scope>
</reference>
<organism evidence="6 7">
    <name type="scientific">Ilex paraguariensis</name>
    <name type="common">yerba mate</name>
    <dbReference type="NCBI Taxonomy" id="185542"/>
    <lineage>
        <taxon>Eukaryota</taxon>
        <taxon>Viridiplantae</taxon>
        <taxon>Streptophyta</taxon>
        <taxon>Embryophyta</taxon>
        <taxon>Tracheophyta</taxon>
        <taxon>Spermatophyta</taxon>
        <taxon>Magnoliopsida</taxon>
        <taxon>eudicotyledons</taxon>
        <taxon>Gunneridae</taxon>
        <taxon>Pentapetalae</taxon>
        <taxon>asterids</taxon>
        <taxon>campanulids</taxon>
        <taxon>Aquifoliales</taxon>
        <taxon>Aquifoliaceae</taxon>
        <taxon>Ilex</taxon>
    </lineage>
</organism>
<protein>
    <recommendedName>
        <fullName evidence="8">Cytochrome P450</fullName>
    </recommendedName>
</protein>
<keyword evidence="7" id="KW-1185">Reference proteome</keyword>
<keyword evidence="3" id="KW-0479">Metal-binding</keyword>
<name>A0ABC8RUS4_9AQUA</name>
<feature type="non-terminal residue" evidence="6">
    <location>
        <position position="211"/>
    </location>
</feature>
<keyword evidence="5" id="KW-0408">Iron</keyword>
<proteinExistence type="inferred from homology"/>
<comment type="cofactor">
    <cofactor evidence="1">
        <name>heme</name>
        <dbReference type="ChEBI" id="CHEBI:30413"/>
    </cofactor>
</comment>
<gene>
    <name evidence="6" type="ORF">ILEXP_LOCUS14286</name>
</gene>
<evidence type="ECO:0000256" key="2">
    <source>
        <dbReference type="ARBA" id="ARBA00010617"/>
    </source>
</evidence>
<sequence length="211" mass="24160">MASLELGRRSIQSYAFEVVHHEIESRLIPLLLSVSDKEDGFLDLQDVFRRFSFDCICRFSFDLDPKCLELSLPIAEFAVSFDLASELSAMRALTASPLIWKIKRLLNLDTEKKLKEAIKMIDVLAHELIKQKRKSGISTHKDLLSRFMNTISDEKYLRDIVISFVLAGRDTRNIGCFAFSISIMVGDMPSSEIERKYIEKDLTVTMDKSDI</sequence>
<accession>A0ABC8RUS4</accession>
<dbReference type="EMBL" id="CAUOFW020001577">
    <property type="protein sequence ID" value="CAK9146443.1"/>
    <property type="molecule type" value="Genomic_DNA"/>
</dbReference>